<dbReference type="eggNOG" id="COG3797">
    <property type="taxonomic scope" value="Bacteria"/>
</dbReference>
<dbReference type="EMBL" id="CP001965">
    <property type="protein sequence ID" value="ADE12496.1"/>
    <property type="molecule type" value="Genomic_DNA"/>
</dbReference>
<dbReference type="OrthoDB" id="9806494at2"/>
<keyword evidence="2" id="KW-1185">Reference proteome</keyword>
<dbReference type="Pfam" id="PF08002">
    <property type="entry name" value="DUF1697"/>
    <property type="match status" value="1"/>
</dbReference>
<name>D5CLQ1_SIDLE</name>
<dbReference type="Proteomes" id="UP000001625">
    <property type="component" value="Chromosome"/>
</dbReference>
<proteinExistence type="predicted"/>
<dbReference type="SUPFAM" id="SSF160379">
    <property type="entry name" value="SP0830-like"/>
    <property type="match status" value="1"/>
</dbReference>
<gene>
    <name evidence="1" type="ordered locus">Slit_2268</name>
</gene>
<dbReference type="PANTHER" id="PTHR36439">
    <property type="entry name" value="BLL4334 PROTEIN"/>
    <property type="match status" value="1"/>
</dbReference>
<dbReference type="AlphaFoldDB" id="D5CLQ1"/>
<dbReference type="HOGENOM" id="CLU_106303_2_0_4"/>
<dbReference type="KEGG" id="slt:Slit_2268"/>
<evidence type="ECO:0000313" key="1">
    <source>
        <dbReference type="EMBL" id="ADE12496.1"/>
    </source>
</evidence>
<accession>D5CLQ1</accession>
<dbReference type="PANTHER" id="PTHR36439:SF1">
    <property type="entry name" value="DUF1697 DOMAIN-CONTAINING PROTEIN"/>
    <property type="match status" value="1"/>
</dbReference>
<dbReference type="InterPro" id="IPR012545">
    <property type="entry name" value="DUF1697"/>
</dbReference>
<dbReference type="Gene3D" id="3.30.70.1280">
    <property type="entry name" value="SP0830-like domains"/>
    <property type="match status" value="1"/>
</dbReference>
<dbReference type="PIRSF" id="PIRSF008502">
    <property type="entry name" value="UCP008502"/>
    <property type="match status" value="1"/>
</dbReference>
<organism evidence="1 2">
    <name type="scientific">Sideroxydans lithotrophicus (strain ES-1)</name>
    <dbReference type="NCBI Taxonomy" id="580332"/>
    <lineage>
        <taxon>Bacteria</taxon>
        <taxon>Pseudomonadati</taxon>
        <taxon>Pseudomonadota</taxon>
        <taxon>Betaproteobacteria</taxon>
        <taxon>Nitrosomonadales</taxon>
        <taxon>Gallionellaceae</taxon>
        <taxon>Sideroxydans</taxon>
    </lineage>
</organism>
<dbReference type="STRING" id="580332.Slit_2268"/>
<dbReference type="RefSeq" id="WP_013030394.1">
    <property type="nucleotide sequence ID" value="NC_013959.1"/>
</dbReference>
<evidence type="ECO:0008006" key="3">
    <source>
        <dbReference type="Google" id="ProtNLM"/>
    </source>
</evidence>
<sequence>MTTLIALLRGINVGGNNKLPMKELSALLTEMGLCDVQTYIQSGNVVFGCDLKNKATLAAKISAAIKAQHGFAPHILLLDAAELKKAMAGNPYPEAESEPKSLHLFFLDEVPQQPDLKSLEAIKTPSERFKLAGKVFYLHAPDGVGNSKLAARAERLLGVAASARNWNTVCKLAEMAA</sequence>
<evidence type="ECO:0000313" key="2">
    <source>
        <dbReference type="Proteomes" id="UP000001625"/>
    </source>
</evidence>
<reference evidence="1 2" key="1">
    <citation type="submission" date="2010-03" db="EMBL/GenBank/DDBJ databases">
        <title>Complete sequence of Sideroxydans lithotrophicus ES-1.</title>
        <authorList>
            <consortium name="US DOE Joint Genome Institute"/>
            <person name="Lucas S."/>
            <person name="Copeland A."/>
            <person name="Lapidus A."/>
            <person name="Cheng J.-F."/>
            <person name="Bruce D."/>
            <person name="Goodwin L."/>
            <person name="Pitluck S."/>
            <person name="Munk A.C."/>
            <person name="Detter J.C."/>
            <person name="Han C."/>
            <person name="Tapia R."/>
            <person name="Larimer F."/>
            <person name="Land M."/>
            <person name="Hauser L."/>
            <person name="Kyrpides N."/>
            <person name="Ivanova N."/>
            <person name="Emerson D."/>
            <person name="Woyke T."/>
        </authorList>
    </citation>
    <scope>NUCLEOTIDE SEQUENCE [LARGE SCALE GENOMIC DNA]</scope>
    <source>
        <strain evidence="1 2">ES-1</strain>
    </source>
</reference>
<protein>
    <recommendedName>
        <fullName evidence="3">DUF1697 domain-containing protein</fullName>
    </recommendedName>
</protein>